<evidence type="ECO:0000313" key="2">
    <source>
        <dbReference type="Proteomes" id="UP001062846"/>
    </source>
</evidence>
<protein>
    <submittedName>
        <fullName evidence="1">Uncharacterized protein</fullName>
    </submittedName>
</protein>
<reference evidence="1" key="1">
    <citation type="submission" date="2022-02" db="EMBL/GenBank/DDBJ databases">
        <title>Plant Genome Project.</title>
        <authorList>
            <person name="Zhang R.-G."/>
        </authorList>
    </citation>
    <scope>NUCLEOTIDE SEQUENCE</scope>
    <source>
        <strain evidence="1">AT1</strain>
    </source>
</reference>
<keyword evidence="2" id="KW-1185">Reference proteome</keyword>
<dbReference type="EMBL" id="CM046397">
    <property type="protein sequence ID" value="KAI8535713.1"/>
    <property type="molecule type" value="Genomic_DNA"/>
</dbReference>
<organism evidence="1 2">
    <name type="scientific">Rhododendron molle</name>
    <name type="common">Chinese azalea</name>
    <name type="synonym">Azalea mollis</name>
    <dbReference type="NCBI Taxonomy" id="49168"/>
    <lineage>
        <taxon>Eukaryota</taxon>
        <taxon>Viridiplantae</taxon>
        <taxon>Streptophyta</taxon>
        <taxon>Embryophyta</taxon>
        <taxon>Tracheophyta</taxon>
        <taxon>Spermatophyta</taxon>
        <taxon>Magnoliopsida</taxon>
        <taxon>eudicotyledons</taxon>
        <taxon>Gunneridae</taxon>
        <taxon>Pentapetalae</taxon>
        <taxon>asterids</taxon>
        <taxon>Ericales</taxon>
        <taxon>Ericaceae</taxon>
        <taxon>Ericoideae</taxon>
        <taxon>Rhodoreae</taxon>
        <taxon>Rhododendron</taxon>
    </lineage>
</organism>
<proteinExistence type="predicted"/>
<dbReference type="Proteomes" id="UP001062846">
    <property type="component" value="Chromosome 10"/>
</dbReference>
<evidence type="ECO:0000313" key="1">
    <source>
        <dbReference type="EMBL" id="KAI8535713.1"/>
    </source>
</evidence>
<sequence length="66" mass="7611">MNNSKANVAPKQDTQKNPTISYISLQISTFTVFGYQFRDLITKISKQIRDLITKISTQIQNLYKNT</sequence>
<gene>
    <name evidence="1" type="ORF">RHMOL_Rhmol10G0194800</name>
</gene>
<comment type="caution">
    <text evidence="1">The sequence shown here is derived from an EMBL/GenBank/DDBJ whole genome shotgun (WGS) entry which is preliminary data.</text>
</comment>
<name>A0ACC0M3T7_RHOML</name>
<accession>A0ACC0M3T7</accession>